<reference evidence="1 2" key="1">
    <citation type="journal article" date="2021" name="Hortic Res">
        <title>High-quality reference genome and annotation aids understanding of berry development for evergreen blueberry (Vaccinium darrowii).</title>
        <authorList>
            <person name="Yu J."/>
            <person name="Hulse-Kemp A.M."/>
            <person name="Babiker E."/>
            <person name="Staton M."/>
        </authorList>
    </citation>
    <scope>NUCLEOTIDE SEQUENCE [LARGE SCALE GENOMIC DNA]</scope>
    <source>
        <strain evidence="2">cv. NJ 8807/NJ 8810</strain>
        <tissue evidence="1">Young leaf</tissue>
    </source>
</reference>
<accession>A0ACB7YJL8</accession>
<dbReference type="EMBL" id="CM037161">
    <property type="protein sequence ID" value="KAH7853781.1"/>
    <property type="molecule type" value="Genomic_DNA"/>
</dbReference>
<organism evidence="1 2">
    <name type="scientific">Vaccinium darrowii</name>
    <dbReference type="NCBI Taxonomy" id="229202"/>
    <lineage>
        <taxon>Eukaryota</taxon>
        <taxon>Viridiplantae</taxon>
        <taxon>Streptophyta</taxon>
        <taxon>Embryophyta</taxon>
        <taxon>Tracheophyta</taxon>
        <taxon>Spermatophyta</taxon>
        <taxon>Magnoliopsida</taxon>
        <taxon>eudicotyledons</taxon>
        <taxon>Gunneridae</taxon>
        <taxon>Pentapetalae</taxon>
        <taxon>asterids</taxon>
        <taxon>Ericales</taxon>
        <taxon>Ericaceae</taxon>
        <taxon>Vaccinioideae</taxon>
        <taxon>Vaccinieae</taxon>
        <taxon>Vaccinium</taxon>
    </lineage>
</organism>
<gene>
    <name evidence="1" type="ORF">Vadar_006470</name>
</gene>
<name>A0ACB7YJL8_9ERIC</name>
<proteinExistence type="predicted"/>
<evidence type="ECO:0000313" key="1">
    <source>
        <dbReference type="EMBL" id="KAH7853781.1"/>
    </source>
</evidence>
<comment type="caution">
    <text evidence="1">The sequence shown here is derived from an EMBL/GenBank/DDBJ whole genome shotgun (WGS) entry which is preliminary data.</text>
</comment>
<sequence length="827" mass="92936">MGILQTDNGVYASRKAVILIHKLSYQCGILEGNALQAQESIEIMLGKRWPGKEFLGWGVRFLYAMKVLSVGREYIFHNLNRPYFVMATNFSVKLGFHQLPTRLELPEPNSNNGISCSTQKTKKQALVDRLHHYAEKKSVLETKAVHGYVLKSSFGEKDLVVLLNHVAHAYWKCSAVKEAREVFDNLPLRNTFSWTVMIVGSMEKGFYLEGLKYFFDMLDSGVWPDGFTYSAILQVCVGLDCVYLGKMVHAHVAMTGFASHTFVSTSLLNMYMKLGEVDNSCRVFNTMTEHSQVSWNAVISGFASTGHCVEAYNYFLLMKEEGFPPDGCTFTSVLKAVGKLHDADKGKEVHKCVSELGMESNVGPGTALIDMYSKCGALSDARSVFLRNFTNCKVNVPWNAMISGYSQRGCGQEALELYVKMCENDVKADAYTWCSVFGAIAELKHLKFARKVHGRVLKSGTDSMVLNVKNAIADAYSKCRSLEDVRKVFDRIEVRDVVSWTTMLTAYSECFQWEEALTIFSKMRKEGSTPNQFTFSSVFAACASLCFLDFGCQVHGLLLKSGLDADKLVETALMDMYAKCGSITEAEKVFCSISKPDIVSWTAIISAHAQHGNVGHALHMFKRMELLGIHPNGVTLLCVLFACSHGGMVEEGLKFFQQMEETYGLVPQMEHYACIVDLLGRVGRLNEAMEFIQNMPIEPTDMVWQTLLGACRVHGNVELGQIAAKKILSITPEYSAPYVLLSNTYMEKGSFRDGIRMRTVMKRQGVKKEPGWSWISVNGEVHKFYSGDKHHPRKDQIYFMLQELRNKIKESGYVQDKPYVLQDAEIW</sequence>
<evidence type="ECO:0000313" key="2">
    <source>
        <dbReference type="Proteomes" id="UP000828048"/>
    </source>
</evidence>
<protein>
    <submittedName>
        <fullName evidence="1">Uncharacterized protein</fullName>
    </submittedName>
</protein>
<dbReference type="Proteomes" id="UP000828048">
    <property type="component" value="Chromosome 11"/>
</dbReference>
<keyword evidence="2" id="KW-1185">Reference proteome</keyword>